<dbReference type="EMBL" id="JASVEJ010000009">
    <property type="protein sequence ID" value="MDL5056321.1"/>
    <property type="molecule type" value="Genomic_DNA"/>
</dbReference>
<protein>
    <submittedName>
        <fullName evidence="2">CAAX protease</fullName>
    </submittedName>
</protein>
<dbReference type="Proteomes" id="UP001230986">
    <property type="component" value="Unassembled WGS sequence"/>
</dbReference>
<feature type="transmembrane region" description="Helical" evidence="1">
    <location>
        <begin position="71"/>
        <end position="89"/>
    </location>
</feature>
<dbReference type="InterPro" id="IPR029058">
    <property type="entry name" value="AB_hydrolase_fold"/>
</dbReference>
<keyword evidence="3" id="KW-1185">Reference proteome</keyword>
<proteinExistence type="predicted"/>
<name>A0ABT7LWB9_9CYAN</name>
<keyword evidence="2" id="KW-0378">Hydrolase</keyword>
<sequence length="1015" mass="113958">MPGRIGKISIAQLRSPRSQQAKPMSQWLPKLLKFLPFGLVALGIALAFPYIETELQGLYDALDTTWQFTLNLMAMGLIALIVAGLLIPLETLGWWAGWYGDPLETQLDPGTLVKPLPPEQQVSRYVIYLDGIAQSKFQYLPEAENFLTTLESVLPDDILIVKGLMPYSPVNRPLTEERFLSFFWRLATKFQGSESLGFLGFLGSLTIQLRNMIVVAISADRRYGPIYNRGTAQVMYNSLINHGYEPDSGIPITLVGYSGGAQISLAAAPYLRQTLKAPIEVISIAGVFSGNQNALQLEHFHHFVGDKDVLERLGAILFPKRWAIAFLSYWNRAKRRGKISINSLGEVGHNDAGGPFDDQQQLADGRSFLQQTVEAVANIILGNITPAEPLASHQPSNYERYQQAPFNQPSYYPIEQNLDPQLYRPIGTWMGRLILPSPKRRRRAKGVLMELYCAEPAYQEWVGQKVRVQFARDSARIKDYVRAVTKDVYLSEEAKYSQSQGAIHPERLNRWQQVNPLESLAGSRKRDDMVVLLREVRVKSTSPLTLEIARDPIQIAGRFYALVQILHPVGDRGELFCVVHFNRQSRQFDGPKELVRFPEVIANREGIYPSTTQGIERSPQNPMGWYIYGAQDRSGTFVVSAIAPRSLFRLQPDRIVSGESACREYLTHQTWELLEKGTSNSVLLCPYPSRYAQSDRPQLQELPKIAQHEVLREAVRTSTVSNLNVPASTLINQWQQGDRALVLHVYGGIGGQKRESAAKTPIFFGHFAYGVAQVVWEPLAEELRFEIDYLQVYTHNVDGIIAGTLAWNRFIGDRQWGWLGTRPVCDLLVKLDAFTDAYQVGDIARSPLDIFLDQLEVMTARYRIGDGTGGTYVGPAHNCAQDSNQALYAAIRQIQKGIDNYPEIAQKIRQDPQQGERFEQLIALGKGIKRELLPFGAARADWRENSSQLGISPEEDAISSLLVGLMSWRSLFPRKASETVAKEFLYQGALIWVLRTNQVGGYDPDIEPLAPTPIG</sequence>
<organism evidence="2 3">
    <name type="scientific">Geitlerinema calcuttense NRMC-F 0142</name>
    <dbReference type="NCBI Taxonomy" id="2922238"/>
    <lineage>
        <taxon>Bacteria</taxon>
        <taxon>Bacillati</taxon>
        <taxon>Cyanobacteriota</taxon>
        <taxon>Cyanophyceae</taxon>
        <taxon>Geitlerinematales</taxon>
        <taxon>Geitlerinemataceae</taxon>
        <taxon>Geitlerinema</taxon>
    </lineage>
</organism>
<keyword evidence="2" id="KW-0645">Protease</keyword>
<evidence type="ECO:0000313" key="2">
    <source>
        <dbReference type="EMBL" id="MDL5056321.1"/>
    </source>
</evidence>
<dbReference type="RefSeq" id="WP_286004177.1">
    <property type="nucleotide sequence ID" value="NZ_JASVEJ010000009.1"/>
</dbReference>
<comment type="caution">
    <text evidence="2">The sequence shown here is derived from an EMBL/GenBank/DDBJ whole genome shotgun (WGS) entry which is preliminary data.</text>
</comment>
<keyword evidence="1" id="KW-0472">Membrane</keyword>
<keyword evidence="1" id="KW-1133">Transmembrane helix</keyword>
<evidence type="ECO:0000256" key="1">
    <source>
        <dbReference type="SAM" id="Phobius"/>
    </source>
</evidence>
<dbReference type="GO" id="GO:0008233">
    <property type="term" value="F:peptidase activity"/>
    <property type="evidence" value="ECO:0007669"/>
    <property type="project" value="UniProtKB-KW"/>
</dbReference>
<reference evidence="2 3" key="1">
    <citation type="submission" date="2023-06" db="EMBL/GenBank/DDBJ databases">
        <title>Whole genome sequence of Oscillatoria calcuttensis NRMC-F 0142.</title>
        <authorList>
            <person name="Shakena Fathima T."/>
            <person name="Muralitharan G."/>
            <person name="Thajuddin N."/>
        </authorList>
    </citation>
    <scope>NUCLEOTIDE SEQUENCE [LARGE SCALE GENOMIC DNA]</scope>
    <source>
        <strain evidence="2 3">NRMC-F 0142</strain>
    </source>
</reference>
<accession>A0ABT7LWB9</accession>
<keyword evidence="1" id="KW-0812">Transmembrane</keyword>
<dbReference type="SUPFAM" id="SSF53474">
    <property type="entry name" value="alpha/beta-Hydrolases"/>
    <property type="match status" value="1"/>
</dbReference>
<feature type="transmembrane region" description="Helical" evidence="1">
    <location>
        <begin position="196"/>
        <end position="219"/>
    </location>
</feature>
<feature type="transmembrane region" description="Helical" evidence="1">
    <location>
        <begin position="31"/>
        <end position="51"/>
    </location>
</feature>
<gene>
    <name evidence="2" type="ORF">QQ055_02380</name>
</gene>
<evidence type="ECO:0000313" key="3">
    <source>
        <dbReference type="Proteomes" id="UP001230986"/>
    </source>
</evidence>
<dbReference type="GO" id="GO:0006508">
    <property type="term" value="P:proteolysis"/>
    <property type="evidence" value="ECO:0007669"/>
    <property type="project" value="UniProtKB-KW"/>
</dbReference>